<protein>
    <submittedName>
        <fullName evidence="1">Uncharacterized protein</fullName>
    </submittedName>
</protein>
<proteinExistence type="predicted"/>
<evidence type="ECO:0000313" key="2">
    <source>
        <dbReference type="Proteomes" id="UP000647017"/>
    </source>
</evidence>
<evidence type="ECO:0000313" key="1">
    <source>
        <dbReference type="EMBL" id="GIJ07101.1"/>
    </source>
</evidence>
<comment type="caution">
    <text evidence="1">The sequence shown here is derived from an EMBL/GenBank/DDBJ whole genome shotgun (WGS) entry which is preliminary data.</text>
</comment>
<keyword evidence="2" id="KW-1185">Reference proteome</keyword>
<organism evidence="1 2">
    <name type="scientific">Micromonospora andamanensis</name>
    <dbReference type="NCBI Taxonomy" id="1287068"/>
    <lineage>
        <taxon>Bacteria</taxon>
        <taxon>Bacillati</taxon>
        <taxon>Actinomycetota</taxon>
        <taxon>Actinomycetes</taxon>
        <taxon>Micromonosporales</taxon>
        <taxon>Micromonosporaceae</taxon>
        <taxon>Micromonospora</taxon>
    </lineage>
</organism>
<gene>
    <name evidence="1" type="ORF">Van01_03150</name>
</gene>
<reference evidence="1 2" key="1">
    <citation type="submission" date="2021-01" db="EMBL/GenBank/DDBJ databases">
        <title>Whole genome shotgun sequence of Verrucosispora andamanensis NBRC 109075.</title>
        <authorList>
            <person name="Komaki H."/>
            <person name="Tamura T."/>
        </authorList>
    </citation>
    <scope>NUCLEOTIDE SEQUENCE [LARGE SCALE GENOMIC DNA]</scope>
    <source>
        <strain evidence="1 2">NBRC 109075</strain>
    </source>
</reference>
<sequence>MSVVPRVVVLSGGSFNRQVTSVAVDPPGRTTRPPSLTVVTETPWGSSWRTVVSTGVLPALRTSIRYRGATLCSGATRTLTFGLAAGEATRVGVGTAGGAAGMLGSGVAAAGWSRPAVGAAGAVAVGVAGTVAAGSTGRAVSRPMQCTIAARALWCRVDAGIRTNLRSRR</sequence>
<dbReference type="EMBL" id="BOOZ01000002">
    <property type="protein sequence ID" value="GIJ07101.1"/>
    <property type="molecule type" value="Genomic_DNA"/>
</dbReference>
<name>A0ABQ4HNK2_9ACTN</name>
<accession>A0ABQ4HNK2</accession>
<dbReference type="Proteomes" id="UP000647017">
    <property type="component" value="Unassembled WGS sequence"/>
</dbReference>